<dbReference type="AlphaFoldDB" id="A0A0E9UNX7"/>
<reference evidence="2" key="2">
    <citation type="journal article" date="2015" name="Fish Shellfish Immunol.">
        <title>Early steps in the European eel (Anguilla anguilla)-Vibrio vulnificus interaction in the gills: Role of the RtxA13 toxin.</title>
        <authorList>
            <person name="Callol A."/>
            <person name="Pajuelo D."/>
            <person name="Ebbesson L."/>
            <person name="Teles M."/>
            <person name="MacKenzie S."/>
            <person name="Amaro C."/>
        </authorList>
    </citation>
    <scope>NUCLEOTIDE SEQUENCE</scope>
</reference>
<protein>
    <submittedName>
        <fullName evidence="2">Uncharacterized protein</fullName>
    </submittedName>
</protein>
<reference evidence="2" key="1">
    <citation type="submission" date="2014-11" db="EMBL/GenBank/DDBJ databases">
        <authorList>
            <person name="Amaro Gonzalez C."/>
        </authorList>
    </citation>
    <scope>NUCLEOTIDE SEQUENCE</scope>
</reference>
<sequence length="70" mass="8577">MMIFNFTPKKRQRQFIIFKHWGVMGRERDGESKREKANLFVFCFFFSFFFFLIMTKLQNKNIIIKGCPEL</sequence>
<evidence type="ECO:0000256" key="1">
    <source>
        <dbReference type="SAM" id="Phobius"/>
    </source>
</evidence>
<proteinExistence type="predicted"/>
<evidence type="ECO:0000313" key="2">
    <source>
        <dbReference type="EMBL" id="JAH67461.1"/>
    </source>
</evidence>
<feature type="transmembrane region" description="Helical" evidence="1">
    <location>
        <begin position="37"/>
        <end position="55"/>
    </location>
</feature>
<organism evidence="2">
    <name type="scientific">Anguilla anguilla</name>
    <name type="common">European freshwater eel</name>
    <name type="synonym">Muraena anguilla</name>
    <dbReference type="NCBI Taxonomy" id="7936"/>
    <lineage>
        <taxon>Eukaryota</taxon>
        <taxon>Metazoa</taxon>
        <taxon>Chordata</taxon>
        <taxon>Craniata</taxon>
        <taxon>Vertebrata</taxon>
        <taxon>Euteleostomi</taxon>
        <taxon>Actinopterygii</taxon>
        <taxon>Neopterygii</taxon>
        <taxon>Teleostei</taxon>
        <taxon>Anguilliformes</taxon>
        <taxon>Anguillidae</taxon>
        <taxon>Anguilla</taxon>
    </lineage>
</organism>
<keyword evidence="1" id="KW-0812">Transmembrane</keyword>
<keyword evidence="1" id="KW-1133">Transmembrane helix</keyword>
<dbReference type="EMBL" id="GBXM01041116">
    <property type="protein sequence ID" value="JAH67461.1"/>
    <property type="molecule type" value="Transcribed_RNA"/>
</dbReference>
<keyword evidence="1" id="KW-0472">Membrane</keyword>
<name>A0A0E9UNX7_ANGAN</name>
<accession>A0A0E9UNX7</accession>